<dbReference type="PRINTS" id="PR00812">
    <property type="entry name" value="BCTERIALGSPF"/>
</dbReference>
<dbReference type="InterPro" id="IPR047692">
    <property type="entry name" value="T4P_ComGB"/>
</dbReference>
<comment type="similarity">
    <text evidence="2">Belongs to the GSP F family.</text>
</comment>
<dbReference type="InterPro" id="IPR018076">
    <property type="entry name" value="T2SS_GspF_dom"/>
</dbReference>
<keyword evidence="5 7" id="KW-1133">Transmembrane helix</keyword>
<dbReference type="NCBIfam" id="NF041012">
    <property type="entry name" value="T4P_ComGB"/>
    <property type="match status" value="1"/>
</dbReference>
<feature type="domain" description="Type II secretion system protein GspF" evidence="8">
    <location>
        <begin position="222"/>
        <end position="343"/>
    </location>
</feature>
<evidence type="ECO:0000256" key="4">
    <source>
        <dbReference type="ARBA" id="ARBA00022692"/>
    </source>
</evidence>
<sequence>MNMTVGYMSMKRSKWKGMEQARFLIKLGELLENGYPLSHAIQFLMLQESRKKAADLNDALLKLREGHPLHAVLASINFHPQLVSYIYYGEKHGHIEQALMEGGGFWQKRTEDLERMKKLLIYPLFLFFFVANIFIVLQETLLPKFQMLFESMEVKQNIFLTVVLAVSKILPAIPVILAVSLMFIFFGRKYWFSRMCPLKRRKILHKIPFIGRFLKLYDTQFFSSQLSGLLSGGLSINESIRLFSESSQPFYQKLCCLIKQELTEGKSLEDIFQEIPYFEKHLSVIMAHGQKYGTLDSELFHYSRYVLSAIEEKTGAAIRIIQPLLFSIVGLLIVSIYLAVLMPMFSLLGGL</sequence>
<evidence type="ECO:0000256" key="6">
    <source>
        <dbReference type="ARBA" id="ARBA00023136"/>
    </source>
</evidence>
<feature type="transmembrane region" description="Helical" evidence="7">
    <location>
        <begin position="324"/>
        <end position="345"/>
    </location>
</feature>
<keyword evidence="3" id="KW-1003">Cell membrane</keyword>
<evidence type="ECO:0000259" key="8">
    <source>
        <dbReference type="Pfam" id="PF00482"/>
    </source>
</evidence>
<organism evidence="9 10">
    <name type="scientific">Peribacillus glennii</name>
    <dbReference type="NCBI Taxonomy" id="2303991"/>
    <lineage>
        <taxon>Bacteria</taxon>
        <taxon>Bacillati</taxon>
        <taxon>Bacillota</taxon>
        <taxon>Bacilli</taxon>
        <taxon>Bacillales</taxon>
        <taxon>Bacillaceae</taxon>
        <taxon>Peribacillus</taxon>
    </lineage>
</organism>
<dbReference type="EMBL" id="QVTD01000003">
    <property type="protein sequence ID" value="RFU65688.1"/>
    <property type="molecule type" value="Genomic_DNA"/>
</dbReference>
<evidence type="ECO:0000313" key="10">
    <source>
        <dbReference type="Proteomes" id="UP000262939"/>
    </source>
</evidence>
<evidence type="ECO:0000256" key="7">
    <source>
        <dbReference type="SAM" id="Phobius"/>
    </source>
</evidence>
<evidence type="ECO:0000256" key="1">
    <source>
        <dbReference type="ARBA" id="ARBA00004651"/>
    </source>
</evidence>
<gene>
    <name evidence="9" type="ORF">D0466_07400</name>
</gene>
<dbReference type="GO" id="GO:0005886">
    <property type="term" value="C:plasma membrane"/>
    <property type="evidence" value="ECO:0007669"/>
    <property type="project" value="UniProtKB-SubCell"/>
</dbReference>
<name>A0A372LHB6_9BACI</name>
<protein>
    <submittedName>
        <fullName evidence="9">Type II secretion system F family protein</fullName>
    </submittedName>
</protein>
<dbReference type="Gene3D" id="1.20.81.30">
    <property type="entry name" value="Type II secretion system (T2SS), domain F"/>
    <property type="match status" value="2"/>
</dbReference>
<comment type="caution">
    <text evidence="9">The sequence shown here is derived from an EMBL/GenBank/DDBJ whole genome shotgun (WGS) entry which is preliminary data.</text>
</comment>
<keyword evidence="6 7" id="KW-0472">Membrane</keyword>
<comment type="subcellular location">
    <subcellularLocation>
        <location evidence="1">Cell membrane</location>
        <topology evidence="1">Multi-pass membrane protein</topology>
    </subcellularLocation>
</comment>
<dbReference type="InterPro" id="IPR003004">
    <property type="entry name" value="GspF/PilC"/>
</dbReference>
<reference evidence="9 10" key="1">
    <citation type="submission" date="2018-08" db="EMBL/GenBank/DDBJ databases">
        <title>Bacillus chawlae sp. nov., Bacillus glennii sp. nov., and Bacillus saganii sp. nov. Isolated from the Vehicle Assembly Building at Kennedy Space Center where the Viking Spacecraft were Assembled.</title>
        <authorList>
            <person name="Seuylemezian A."/>
            <person name="Vaishampayan P."/>
        </authorList>
    </citation>
    <scope>NUCLEOTIDE SEQUENCE [LARGE SCALE GENOMIC DNA]</scope>
    <source>
        <strain evidence="9 10">V44-8</strain>
    </source>
</reference>
<dbReference type="AlphaFoldDB" id="A0A372LHB6"/>
<keyword evidence="10" id="KW-1185">Reference proteome</keyword>
<feature type="domain" description="Type II secretion system protein GspF" evidence="8">
    <location>
        <begin position="23"/>
        <end position="137"/>
    </location>
</feature>
<dbReference type="PANTHER" id="PTHR30012">
    <property type="entry name" value="GENERAL SECRETION PATHWAY PROTEIN"/>
    <property type="match status" value="1"/>
</dbReference>
<keyword evidence="4 7" id="KW-0812">Transmembrane</keyword>
<proteinExistence type="inferred from homology"/>
<evidence type="ECO:0000256" key="2">
    <source>
        <dbReference type="ARBA" id="ARBA00005745"/>
    </source>
</evidence>
<evidence type="ECO:0000256" key="3">
    <source>
        <dbReference type="ARBA" id="ARBA00022475"/>
    </source>
</evidence>
<dbReference type="Pfam" id="PF00482">
    <property type="entry name" value="T2SSF"/>
    <property type="match status" value="2"/>
</dbReference>
<dbReference type="PANTHER" id="PTHR30012:SF0">
    <property type="entry name" value="TYPE II SECRETION SYSTEM PROTEIN F-RELATED"/>
    <property type="match status" value="1"/>
</dbReference>
<feature type="transmembrane region" description="Helical" evidence="7">
    <location>
        <begin position="158"/>
        <end position="186"/>
    </location>
</feature>
<dbReference type="Proteomes" id="UP000262939">
    <property type="component" value="Unassembled WGS sequence"/>
</dbReference>
<feature type="transmembrane region" description="Helical" evidence="7">
    <location>
        <begin position="119"/>
        <end position="138"/>
    </location>
</feature>
<evidence type="ECO:0000313" key="9">
    <source>
        <dbReference type="EMBL" id="RFU65688.1"/>
    </source>
</evidence>
<evidence type="ECO:0000256" key="5">
    <source>
        <dbReference type="ARBA" id="ARBA00022989"/>
    </source>
</evidence>
<dbReference type="InterPro" id="IPR042094">
    <property type="entry name" value="T2SS_GspF_sf"/>
</dbReference>
<accession>A0A372LHB6</accession>